<evidence type="ECO:0000313" key="2">
    <source>
        <dbReference type="Proteomes" id="UP000277424"/>
    </source>
</evidence>
<sequence length="108" mass="11359">MLPAIIGLRAEIIMSQQNFESLKKSVEADPALVQKLSGMKEVGDVAEFLAGVAAQKGIALNAEQIKAQMTASKAGLDDELDDAALEAVSGGGSPYCMFTKGCYCIFTK</sequence>
<name>A0A420WAH2_9PROT</name>
<dbReference type="Proteomes" id="UP000277424">
    <property type="component" value="Unassembled WGS sequence"/>
</dbReference>
<proteinExistence type="predicted"/>
<reference evidence="1 2" key="1">
    <citation type="submission" date="2018-10" db="EMBL/GenBank/DDBJ databases">
        <title>Comparative analysis of microorganisms from saline springs in Andes Mountain Range, Colombia.</title>
        <authorList>
            <person name="Rubin E."/>
        </authorList>
    </citation>
    <scope>NUCLEOTIDE SEQUENCE [LARGE SCALE GENOMIC DNA]</scope>
    <source>
        <strain evidence="1 2">USBA 36</strain>
    </source>
</reference>
<accession>A0A420WAH2</accession>
<protein>
    <submittedName>
        <fullName evidence="1">Uncharacterized protein</fullName>
    </submittedName>
</protein>
<comment type="caution">
    <text evidence="1">The sequence shown here is derived from an EMBL/GenBank/DDBJ whole genome shotgun (WGS) entry which is preliminary data.</text>
</comment>
<dbReference type="AlphaFoldDB" id="A0A420WAH2"/>
<gene>
    <name evidence="1" type="ORF">BCL74_3326</name>
</gene>
<dbReference type="OrthoDB" id="8453066at2"/>
<dbReference type="EMBL" id="RBIG01000004">
    <property type="protein sequence ID" value="RKQ68009.1"/>
    <property type="molecule type" value="Genomic_DNA"/>
</dbReference>
<evidence type="ECO:0000313" key="1">
    <source>
        <dbReference type="EMBL" id="RKQ68009.1"/>
    </source>
</evidence>
<organism evidence="1 2">
    <name type="scientific">Oceanibaculum indicum</name>
    <dbReference type="NCBI Taxonomy" id="526216"/>
    <lineage>
        <taxon>Bacteria</taxon>
        <taxon>Pseudomonadati</taxon>
        <taxon>Pseudomonadota</taxon>
        <taxon>Alphaproteobacteria</taxon>
        <taxon>Rhodospirillales</taxon>
        <taxon>Oceanibaculaceae</taxon>
        <taxon>Oceanibaculum</taxon>
    </lineage>
</organism>